<dbReference type="InterPro" id="IPR006680">
    <property type="entry name" value="Amidohydro-rel"/>
</dbReference>
<proteinExistence type="predicted"/>
<dbReference type="Gene3D" id="3.20.20.140">
    <property type="entry name" value="Metal-dependent hydrolases"/>
    <property type="match status" value="1"/>
</dbReference>
<dbReference type="Pfam" id="PF04909">
    <property type="entry name" value="Amidohydro_2"/>
    <property type="match status" value="1"/>
</dbReference>
<dbReference type="EMBL" id="CP110257">
    <property type="protein sequence ID" value="UZD55903.1"/>
    <property type="molecule type" value="Genomic_DNA"/>
</dbReference>
<organism evidence="4 5">
    <name type="scientific">Caldimonas aquatica</name>
    <dbReference type="NCBI Taxonomy" id="376175"/>
    <lineage>
        <taxon>Bacteria</taxon>
        <taxon>Pseudomonadati</taxon>
        <taxon>Pseudomonadota</taxon>
        <taxon>Betaproteobacteria</taxon>
        <taxon>Burkholderiales</taxon>
        <taxon>Sphaerotilaceae</taxon>
        <taxon>Caldimonas</taxon>
    </lineage>
</organism>
<dbReference type="InterPro" id="IPR032466">
    <property type="entry name" value="Metal_Hydrolase"/>
</dbReference>
<dbReference type="PANTHER" id="PTHR21240">
    <property type="entry name" value="2-AMINO-3-CARBOXYLMUCONATE-6-SEMIALDEHYDE DECARBOXYLASE"/>
    <property type="match status" value="1"/>
</dbReference>
<feature type="compositionally biased region" description="Basic residues" evidence="2">
    <location>
        <begin position="272"/>
        <end position="285"/>
    </location>
</feature>
<dbReference type="RefSeq" id="WP_264893656.1">
    <property type="nucleotide sequence ID" value="NZ_CP110257.1"/>
</dbReference>
<evidence type="ECO:0000313" key="4">
    <source>
        <dbReference type="EMBL" id="UZD55903.1"/>
    </source>
</evidence>
<gene>
    <name evidence="4" type="ORF">OMP39_04810</name>
</gene>
<protein>
    <submittedName>
        <fullName evidence="4">Amidohydrolase family protein</fullName>
    </submittedName>
</protein>
<name>A0ABY6MV50_9BURK</name>
<dbReference type="InterPro" id="IPR032465">
    <property type="entry name" value="ACMSD"/>
</dbReference>
<dbReference type="Proteomes" id="UP001163266">
    <property type="component" value="Chromosome"/>
</dbReference>
<evidence type="ECO:0000313" key="5">
    <source>
        <dbReference type="Proteomes" id="UP001163266"/>
    </source>
</evidence>
<evidence type="ECO:0000256" key="1">
    <source>
        <dbReference type="ARBA" id="ARBA00023239"/>
    </source>
</evidence>
<feature type="domain" description="Amidohydrolase-related" evidence="3">
    <location>
        <begin position="3"/>
        <end position="262"/>
    </location>
</feature>
<dbReference type="SUPFAM" id="SSF51556">
    <property type="entry name" value="Metallo-dependent hydrolases"/>
    <property type="match status" value="1"/>
</dbReference>
<evidence type="ECO:0000259" key="3">
    <source>
        <dbReference type="Pfam" id="PF04909"/>
    </source>
</evidence>
<reference evidence="4" key="1">
    <citation type="submission" date="2022-10" db="EMBL/GenBank/DDBJ databases">
        <title>Complete genome sequence of Schlegelella aquatica LMG 23380.</title>
        <authorList>
            <person name="Musilova J."/>
            <person name="Kourilova X."/>
            <person name="Bezdicek M."/>
            <person name="Hermankova K."/>
            <person name="Obruca S."/>
            <person name="Sedlar K."/>
        </authorList>
    </citation>
    <scope>NUCLEOTIDE SEQUENCE</scope>
    <source>
        <strain evidence="4">LMG 23380</strain>
    </source>
</reference>
<sequence length="285" mass="31762">MIIDAHLHCTGQERADDVLRSLDEAGIDMAVLLAPFLSEGYSLHDPASLRRGNEHLARLVRGHEDRLIGFAVVDPRRPESSIDLRRAVDSGLRGVKMVPTGWYPYDEAVQPLFATAHELGLPLLFHSGIFIDGRSGRFCRPTFFEALREYPGLKVTLAHLGWPWCDEAIAVGLIELIHGVAPDRVMFRFDISFGPPPAYRGEVLSKALDVLGPDLLQFGSDCFLPCSGTHIAERKGWVEHLLDELHVDARGRERIWAGTAAAWRPDRERHAAARKGHRHGGARPR</sequence>
<keyword evidence="5" id="KW-1185">Reference proteome</keyword>
<accession>A0ABY6MV50</accession>
<feature type="region of interest" description="Disordered" evidence="2">
    <location>
        <begin position="266"/>
        <end position="285"/>
    </location>
</feature>
<keyword evidence="1" id="KW-0456">Lyase</keyword>
<evidence type="ECO:0000256" key="2">
    <source>
        <dbReference type="SAM" id="MobiDB-lite"/>
    </source>
</evidence>